<name>A0A5J9SLC1_9POAL</name>
<comment type="caution">
    <text evidence="1">The sequence shown here is derived from an EMBL/GenBank/DDBJ whole genome shotgun (WGS) entry which is preliminary data.</text>
</comment>
<organism evidence="1 2">
    <name type="scientific">Eragrostis curvula</name>
    <name type="common">weeping love grass</name>
    <dbReference type="NCBI Taxonomy" id="38414"/>
    <lineage>
        <taxon>Eukaryota</taxon>
        <taxon>Viridiplantae</taxon>
        <taxon>Streptophyta</taxon>
        <taxon>Embryophyta</taxon>
        <taxon>Tracheophyta</taxon>
        <taxon>Spermatophyta</taxon>
        <taxon>Magnoliopsida</taxon>
        <taxon>Liliopsida</taxon>
        <taxon>Poales</taxon>
        <taxon>Poaceae</taxon>
        <taxon>PACMAD clade</taxon>
        <taxon>Chloridoideae</taxon>
        <taxon>Eragrostideae</taxon>
        <taxon>Eragrostidinae</taxon>
        <taxon>Eragrostis</taxon>
    </lineage>
</organism>
<dbReference type="AlphaFoldDB" id="A0A5J9SLC1"/>
<dbReference type="EMBL" id="RWGY01000680">
    <property type="protein sequence ID" value="TVT99765.1"/>
    <property type="molecule type" value="Genomic_DNA"/>
</dbReference>
<gene>
    <name evidence="1" type="ORF">EJB05_54845</name>
</gene>
<keyword evidence="2" id="KW-1185">Reference proteome</keyword>
<sequence>MVHQQCGMSEEMIMLILKQAQLSLDEPDLERIVEDLGALGISDNVEQSSPAAANVQNLLAMA</sequence>
<protein>
    <submittedName>
        <fullName evidence="1">Uncharacterized protein</fullName>
    </submittedName>
</protein>
<evidence type="ECO:0000313" key="1">
    <source>
        <dbReference type="EMBL" id="TVT99765.1"/>
    </source>
</evidence>
<evidence type="ECO:0000313" key="2">
    <source>
        <dbReference type="Proteomes" id="UP000324897"/>
    </source>
</evidence>
<accession>A0A5J9SLC1</accession>
<proteinExistence type="predicted"/>
<feature type="non-terminal residue" evidence="1">
    <location>
        <position position="1"/>
    </location>
</feature>
<dbReference type="Gramene" id="TVT99765">
    <property type="protein sequence ID" value="TVT99765"/>
    <property type="gene ID" value="EJB05_54845"/>
</dbReference>
<dbReference type="Proteomes" id="UP000324897">
    <property type="component" value="Unassembled WGS sequence"/>
</dbReference>
<reference evidence="1 2" key="1">
    <citation type="journal article" date="2019" name="Sci. Rep.">
        <title>A high-quality genome of Eragrostis curvula grass provides insights into Poaceae evolution and supports new strategies to enhance forage quality.</title>
        <authorList>
            <person name="Carballo J."/>
            <person name="Santos B.A.C.M."/>
            <person name="Zappacosta D."/>
            <person name="Garbus I."/>
            <person name="Selva J.P."/>
            <person name="Gallo C.A."/>
            <person name="Diaz A."/>
            <person name="Albertini E."/>
            <person name="Caccamo M."/>
            <person name="Echenique V."/>
        </authorList>
    </citation>
    <scope>NUCLEOTIDE SEQUENCE [LARGE SCALE GENOMIC DNA]</scope>
    <source>
        <strain evidence="2">cv. Victoria</strain>
        <tissue evidence="1">Leaf</tissue>
    </source>
</reference>